<dbReference type="InterPro" id="IPR001412">
    <property type="entry name" value="aa-tRNA-synth_I_CS"/>
</dbReference>
<dbReference type="InterPro" id="IPR024088">
    <property type="entry name" value="Tyr-tRNA-ligase_bac-type"/>
</dbReference>
<dbReference type="FunFam" id="1.10.240.10:FF:000001">
    <property type="entry name" value="Tyrosine--tRNA ligase"/>
    <property type="match status" value="1"/>
</dbReference>
<evidence type="ECO:0000256" key="10">
    <source>
        <dbReference type="ARBA" id="ARBA00023128"/>
    </source>
</evidence>
<keyword evidence="11 13" id="KW-0030">Aminoacyl-tRNA synthetase</keyword>
<evidence type="ECO:0000256" key="1">
    <source>
        <dbReference type="ARBA" id="ARBA00002025"/>
    </source>
</evidence>
<dbReference type="GO" id="GO:0005829">
    <property type="term" value="C:cytosol"/>
    <property type="evidence" value="ECO:0007669"/>
    <property type="project" value="TreeGrafter"/>
</dbReference>
<evidence type="ECO:0000256" key="5">
    <source>
        <dbReference type="ARBA" id="ARBA00022598"/>
    </source>
</evidence>
<dbReference type="Gene3D" id="3.40.50.620">
    <property type="entry name" value="HUPs"/>
    <property type="match status" value="1"/>
</dbReference>
<dbReference type="PROSITE" id="PS00178">
    <property type="entry name" value="AA_TRNA_LIGASE_I"/>
    <property type="match status" value="1"/>
</dbReference>
<dbReference type="SUPFAM" id="SSF52374">
    <property type="entry name" value="Nucleotidylyl transferase"/>
    <property type="match status" value="1"/>
</dbReference>
<evidence type="ECO:0000256" key="3">
    <source>
        <dbReference type="ARBA" id="ARBA00005594"/>
    </source>
</evidence>
<dbReference type="EnsemblMetazoa" id="LLOJ008027-RA">
    <property type="protein sequence ID" value="LLOJ008027-PA"/>
    <property type="gene ID" value="LLOJ008027"/>
</dbReference>
<dbReference type="EMBL" id="AJWK01026956">
    <property type="status" value="NOT_ANNOTATED_CDS"/>
    <property type="molecule type" value="Genomic_DNA"/>
</dbReference>
<keyword evidence="10" id="KW-0496">Mitochondrion</keyword>
<dbReference type="InterPro" id="IPR002307">
    <property type="entry name" value="Tyr-tRNA-ligase"/>
</dbReference>
<keyword evidence="8 13" id="KW-0648">Protein biosynthesis</keyword>
<dbReference type="GO" id="GO:0006437">
    <property type="term" value="P:tyrosyl-tRNA aminoacylation"/>
    <property type="evidence" value="ECO:0007669"/>
    <property type="project" value="InterPro"/>
</dbReference>
<evidence type="ECO:0000256" key="6">
    <source>
        <dbReference type="ARBA" id="ARBA00022741"/>
    </source>
</evidence>
<dbReference type="VEuPathDB" id="VectorBase:LLONM1_009843"/>
<evidence type="ECO:0000256" key="9">
    <source>
        <dbReference type="ARBA" id="ARBA00022946"/>
    </source>
</evidence>
<evidence type="ECO:0000256" key="12">
    <source>
        <dbReference type="ARBA" id="ARBA00048248"/>
    </source>
</evidence>
<dbReference type="GO" id="GO:0004831">
    <property type="term" value="F:tyrosine-tRNA ligase activity"/>
    <property type="evidence" value="ECO:0007669"/>
    <property type="project" value="UniProtKB-EC"/>
</dbReference>
<dbReference type="HAMAP" id="MF_02006">
    <property type="entry name" value="Tyr_tRNA_synth_type1"/>
    <property type="match status" value="1"/>
</dbReference>
<dbReference type="InterPro" id="IPR002305">
    <property type="entry name" value="aa-tRNA-synth_Ic"/>
</dbReference>
<dbReference type="GO" id="GO:0003723">
    <property type="term" value="F:RNA binding"/>
    <property type="evidence" value="ECO:0007669"/>
    <property type="project" value="InterPro"/>
</dbReference>
<evidence type="ECO:0000313" key="14">
    <source>
        <dbReference type="EnsemblMetazoa" id="LLOJ008027-PA"/>
    </source>
</evidence>
<proteinExistence type="inferred from homology"/>
<name>A0A1B0CT28_LUTLO</name>
<dbReference type="CDD" id="cd00805">
    <property type="entry name" value="TyrRS_core"/>
    <property type="match status" value="1"/>
</dbReference>
<protein>
    <recommendedName>
        <fullName evidence="13">Tyrosine--tRNA ligase</fullName>
        <ecNumber evidence="13">6.1.1.1</ecNumber>
    </recommendedName>
    <alternativeName>
        <fullName evidence="13">Tyrosyl-tRNA synthetase</fullName>
    </alternativeName>
</protein>
<dbReference type="PANTHER" id="PTHR11766">
    <property type="entry name" value="TYROSYL-TRNA SYNTHETASE"/>
    <property type="match status" value="1"/>
</dbReference>
<evidence type="ECO:0000256" key="2">
    <source>
        <dbReference type="ARBA" id="ARBA00004305"/>
    </source>
</evidence>
<dbReference type="FunFam" id="3.40.50.620:FF:000107">
    <property type="entry name" value="Tyrosine--tRNA ligase"/>
    <property type="match status" value="1"/>
</dbReference>
<keyword evidence="5 13" id="KW-0436">Ligase</keyword>
<keyword evidence="9" id="KW-0809">Transit peptide</keyword>
<dbReference type="Proteomes" id="UP000092461">
    <property type="component" value="Unassembled WGS sequence"/>
</dbReference>
<keyword evidence="6 13" id="KW-0547">Nucleotide-binding</keyword>
<dbReference type="EMBL" id="AJWK01026959">
    <property type="status" value="NOT_ANNOTATED_CDS"/>
    <property type="molecule type" value="Genomic_DNA"/>
</dbReference>
<dbReference type="GO" id="GO:0005524">
    <property type="term" value="F:ATP binding"/>
    <property type="evidence" value="ECO:0007669"/>
    <property type="project" value="UniProtKB-KW"/>
</dbReference>
<dbReference type="InterPro" id="IPR024107">
    <property type="entry name" value="Tyr-tRNA-ligase_bac_1"/>
</dbReference>
<dbReference type="VEuPathDB" id="VectorBase:LLOJ008027"/>
<comment type="subcellular location">
    <subcellularLocation>
        <location evidence="2">Mitochondrion matrix</location>
    </subcellularLocation>
</comment>
<dbReference type="PANTHER" id="PTHR11766:SF0">
    <property type="entry name" value="TYROSINE--TRNA LIGASE, MITOCHONDRIAL"/>
    <property type="match status" value="1"/>
</dbReference>
<comment type="subunit">
    <text evidence="4">Homodimer.</text>
</comment>
<dbReference type="InterPro" id="IPR014729">
    <property type="entry name" value="Rossmann-like_a/b/a_fold"/>
</dbReference>
<evidence type="ECO:0000256" key="4">
    <source>
        <dbReference type="ARBA" id="ARBA00011738"/>
    </source>
</evidence>
<dbReference type="SUPFAM" id="SSF55174">
    <property type="entry name" value="Alpha-L RNA-binding motif"/>
    <property type="match status" value="2"/>
</dbReference>
<dbReference type="EMBL" id="AJWK01026957">
    <property type="status" value="NOT_ANNOTATED_CDS"/>
    <property type="molecule type" value="Genomic_DNA"/>
</dbReference>
<sequence length="634" mass="71174">MFRTFYFDVKTGKMLKNLSKINLKLCQRIVRRLYSEGNVLKLREREIIQDVFPSTASDEMGSKFMRKTQTIYAGFDPTAESLHVGNLLVIMGLLQCQRRGHEPIALLGGATGLIGDPSGRSTERSMLEMSTVERNLAGIGKQIEGVFENHRKYFLKDGSGAAERLPPLRILNNADWYSSVKLIDFISTVGRHFRMGSMLSRTSVQSRINSESGMSFTEFTYQIFQAYDWLHLLKEYDCRFQLGGSDQMGNIMSGHELISRMDKRKVYGITQPIVTNEEGDKYGKSAGQAIWLNPQMTSPFSFYQFFLRSRDADVERLLKLFTFLPLRQIKEIMDRHRNTPEIREAQKKLAQQVTILIHGQEGLETAERVSEALYGGNITALGELSYADVKTTFQGAPLAELIMEPGMTVLDVAMRAKCFPTTDDAIRIITAGGFRINLQRTTNISEVLSPGIHILKNGISLLRLCQRIVRRLHSEGNVLKLREREIIQDVFPSTASASNGEVPEIELIIKQVTILIHGQEGLETAERVSEALYGGNITALGELSYADVKTTFQGAPLAELIMEPGMSVLDVAMRAKCFPTTDDAIRIITAGGFRINLQRTTNISEVLSPGIHILKNGISLLRVGKRNYYIVKWV</sequence>
<evidence type="ECO:0000256" key="8">
    <source>
        <dbReference type="ARBA" id="ARBA00022917"/>
    </source>
</evidence>
<evidence type="ECO:0000256" key="11">
    <source>
        <dbReference type="ARBA" id="ARBA00023146"/>
    </source>
</evidence>
<comment type="similarity">
    <text evidence="3 13">Belongs to the class-I aminoacyl-tRNA synthetase family.</text>
</comment>
<dbReference type="Pfam" id="PF00579">
    <property type="entry name" value="tRNA-synt_1b"/>
    <property type="match status" value="1"/>
</dbReference>
<keyword evidence="15" id="KW-1185">Reference proteome</keyword>
<evidence type="ECO:0000313" key="15">
    <source>
        <dbReference type="Proteomes" id="UP000092461"/>
    </source>
</evidence>
<evidence type="ECO:0000256" key="7">
    <source>
        <dbReference type="ARBA" id="ARBA00022840"/>
    </source>
</evidence>
<reference evidence="14" key="1">
    <citation type="submission" date="2020-05" db="UniProtKB">
        <authorList>
            <consortium name="EnsemblMetazoa"/>
        </authorList>
    </citation>
    <scope>IDENTIFICATION</scope>
    <source>
        <strain evidence="14">Jacobina</strain>
    </source>
</reference>
<keyword evidence="7 13" id="KW-0067">ATP-binding</keyword>
<dbReference type="EC" id="6.1.1.1" evidence="13"/>
<dbReference type="InterPro" id="IPR036986">
    <property type="entry name" value="S4_RNA-bd_sf"/>
</dbReference>
<comment type="catalytic activity">
    <reaction evidence="12 13">
        <text>tRNA(Tyr) + L-tyrosine + ATP = L-tyrosyl-tRNA(Tyr) + AMP + diphosphate + H(+)</text>
        <dbReference type="Rhea" id="RHEA:10220"/>
        <dbReference type="Rhea" id="RHEA-COMP:9706"/>
        <dbReference type="Rhea" id="RHEA-COMP:9707"/>
        <dbReference type="ChEBI" id="CHEBI:15378"/>
        <dbReference type="ChEBI" id="CHEBI:30616"/>
        <dbReference type="ChEBI" id="CHEBI:33019"/>
        <dbReference type="ChEBI" id="CHEBI:58315"/>
        <dbReference type="ChEBI" id="CHEBI:78442"/>
        <dbReference type="ChEBI" id="CHEBI:78536"/>
        <dbReference type="ChEBI" id="CHEBI:456215"/>
        <dbReference type="EC" id="6.1.1.1"/>
    </reaction>
</comment>
<organism evidence="14 15">
    <name type="scientific">Lutzomyia longipalpis</name>
    <name type="common">Sand fly</name>
    <dbReference type="NCBI Taxonomy" id="7200"/>
    <lineage>
        <taxon>Eukaryota</taxon>
        <taxon>Metazoa</taxon>
        <taxon>Ecdysozoa</taxon>
        <taxon>Arthropoda</taxon>
        <taxon>Hexapoda</taxon>
        <taxon>Insecta</taxon>
        <taxon>Pterygota</taxon>
        <taxon>Neoptera</taxon>
        <taxon>Endopterygota</taxon>
        <taxon>Diptera</taxon>
        <taxon>Nematocera</taxon>
        <taxon>Psychodoidea</taxon>
        <taxon>Psychodidae</taxon>
        <taxon>Lutzomyia</taxon>
        <taxon>Lutzomyia</taxon>
    </lineage>
</organism>
<accession>A0A1B0CT28</accession>
<dbReference type="EMBL" id="AJWK01026958">
    <property type="status" value="NOT_ANNOTATED_CDS"/>
    <property type="molecule type" value="Genomic_DNA"/>
</dbReference>
<dbReference type="AlphaFoldDB" id="A0A1B0CT28"/>
<dbReference type="GO" id="GO:0005759">
    <property type="term" value="C:mitochondrial matrix"/>
    <property type="evidence" value="ECO:0007669"/>
    <property type="project" value="UniProtKB-SubCell"/>
</dbReference>
<dbReference type="PRINTS" id="PR01040">
    <property type="entry name" value="TRNASYNTHTYR"/>
</dbReference>
<dbReference type="Gene3D" id="3.10.290.10">
    <property type="entry name" value="RNA-binding S4 domain"/>
    <property type="match status" value="2"/>
</dbReference>
<dbReference type="Gene3D" id="1.10.240.10">
    <property type="entry name" value="Tyrosyl-Transfer RNA Synthetase"/>
    <property type="match status" value="1"/>
</dbReference>
<dbReference type="FunFam" id="3.10.290.10:FF:000017">
    <property type="entry name" value="Tyrosine--tRNA ligase"/>
    <property type="match status" value="1"/>
</dbReference>
<comment type="function">
    <text evidence="1">Catalyzes the attachment of tyrosine to tRNA(Tyr) in a two-step reaction: tyrosine is first activated by ATP to form Tyr-AMP and then transferred to the acceptor end of tRNA(Tyr).</text>
</comment>
<evidence type="ECO:0000256" key="13">
    <source>
        <dbReference type="RuleBase" id="RU361234"/>
    </source>
</evidence>
<dbReference type="NCBIfam" id="TIGR00234">
    <property type="entry name" value="tyrS"/>
    <property type="match status" value="1"/>
</dbReference>